<dbReference type="Proteomes" id="UP000236311">
    <property type="component" value="Unassembled WGS sequence"/>
</dbReference>
<feature type="compositionally biased region" description="Polar residues" evidence="1">
    <location>
        <begin position="80"/>
        <end position="91"/>
    </location>
</feature>
<evidence type="ECO:0000313" key="5">
    <source>
        <dbReference type="Proteomes" id="UP000236311"/>
    </source>
</evidence>
<evidence type="ECO:0000313" key="4">
    <source>
        <dbReference type="EMBL" id="SOY27954.1"/>
    </source>
</evidence>
<keyword evidence="2" id="KW-0472">Membrane</keyword>
<dbReference type="InterPro" id="IPR026870">
    <property type="entry name" value="Zinc_ribbon_dom"/>
</dbReference>
<keyword evidence="2" id="KW-0812">Transmembrane</keyword>
<sequence>MYCEKCGTEIKEGSAFCPKCGTRQRMPQGTAPGVQAGPPVKKSGPSGGMIAGIVAAVVAVIAVIVAVVLFFVLGREELPAQQSGDSTQEASRGTDDTEAQDTEEQTEEAVEVPLYAIEDVPSVDLSVTNYTPGTKQAGMEWDNSLFYWLEDADTLSPEDGNIARCRLTKTLLRDARTGELIQYEIYSDPDSGAVYKIVSVEGTEGGLKLTDWYYLDGQPNFVFQREDSVYTPTYATIDKVGERYYFNNDVMVKWRMIRVPKEVGEYTLAPSDTWYSQGDYYAESDELRQVYDETEMRMLNEARNTYDAVLSGGNIGRVQGYVRDTTGSGLAGRKIKIYRSEDNVLLYETITDDSGLFSVFVYLDDTDCYLKTEADGQYKEMVIQGVRLIPASLTYACDMTLHKEGGDEYPVTLRVYPAADIRDDGEGNATGDLLQTASAVIREGAGNYKGDILRTVETQNGELTTNLPSGVYTIQVQTDGYPDAYREIEVWEEAAACDVYVMPGLAEGQTGILLTWEGEADLDLTLFTPWQAAEGDMAHIGGNVSGDDHGNLLVADNKRRCEVMYVNTAEVGSYKLYVNNYTDSLAGNYASDLLSGLHVRIYLYDSDGFVAEYTIPLGQKGVVWEVAEINGKNVTPAQRVYAEITGKKWWTEDKEKAVVRTKMTVHEDGGGSCEYSEYDEKGKIVLSEYYQGTTERSGEPERAYTYVYEYDEYGNVKSRITYKEDGTPFDKREYEYNYVNGRISECDEFYYPWWEEGSQWGVSTSGVFKEYDETGRIILESAHMSMSGTLYFYGETEEYISRKISEEMNVFSDVKICDKSGRLLRVEAVDENRNRTLSERYTYDDAGRVIKYESYRGDTYIWEYVYNADGQLERTYQRLGEGEELYSQRAYYYDEHGYLVREAYADQHGSYDVIEYHYDERGRCIREETLALDWLHENPSEWQDRFWNKPDIFDILAQDTGGFLEYLPDTKRVEYTYY</sequence>
<feature type="transmembrane region" description="Helical" evidence="2">
    <location>
        <begin position="50"/>
        <end position="73"/>
    </location>
</feature>
<evidence type="ECO:0000256" key="1">
    <source>
        <dbReference type="SAM" id="MobiDB-lite"/>
    </source>
</evidence>
<dbReference type="OrthoDB" id="2012672at2"/>
<gene>
    <name evidence="4" type="ORF">AMURIS_00659</name>
</gene>
<reference evidence="4 5" key="1">
    <citation type="submission" date="2018-01" db="EMBL/GenBank/DDBJ databases">
        <authorList>
            <person name="Gaut B.S."/>
            <person name="Morton B.R."/>
            <person name="Clegg M.T."/>
            <person name="Duvall M.R."/>
        </authorList>
    </citation>
    <scope>NUCLEOTIDE SEQUENCE [LARGE SCALE GENOMIC DNA]</scope>
    <source>
        <strain evidence="4">GP69</strain>
    </source>
</reference>
<evidence type="ECO:0000256" key="2">
    <source>
        <dbReference type="SAM" id="Phobius"/>
    </source>
</evidence>
<dbReference type="RefSeq" id="WP_103238076.1">
    <property type="nucleotide sequence ID" value="NZ_JANJZD010000003.1"/>
</dbReference>
<keyword evidence="5" id="KW-1185">Reference proteome</keyword>
<dbReference type="Gene3D" id="2.180.10.10">
    <property type="entry name" value="RHS repeat-associated core"/>
    <property type="match status" value="1"/>
</dbReference>
<proteinExistence type="predicted"/>
<dbReference type="EMBL" id="OFSM01000003">
    <property type="protein sequence ID" value="SOY27954.1"/>
    <property type="molecule type" value="Genomic_DNA"/>
</dbReference>
<dbReference type="Pfam" id="PF13240">
    <property type="entry name" value="Zn_Ribbon_1"/>
    <property type="match status" value="1"/>
</dbReference>
<feature type="region of interest" description="Disordered" evidence="1">
    <location>
        <begin position="80"/>
        <end position="110"/>
    </location>
</feature>
<organism evidence="4 5">
    <name type="scientific">Acetatifactor muris</name>
    <dbReference type="NCBI Taxonomy" id="879566"/>
    <lineage>
        <taxon>Bacteria</taxon>
        <taxon>Bacillati</taxon>
        <taxon>Bacillota</taxon>
        <taxon>Clostridia</taxon>
        <taxon>Lachnospirales</taxon>
        <taxon>Lachnospiraceae</taxon>
        <taxon>Acetatifactor</taxon>
    </lineage>
</organism>
<name>A0A2K4ZBX6_9FIRM</name>
<keyword evidence="2" id="KW-1133">Transmembrane helix</keyword>
<dbReference type="AlphaFoldDB" id="A0A2K4ZBX6"/>
<dbReference type="InterPro" id="IPR008969">
    <property type="entry name" value="CarboxyPept-like_regulatory"/>
</dbReference>
<feature type="compositionally biased region" description="Acidic residues" evidence="1">
    <location>
        <begin position="96"/>
        <end position="110"/>
    </location>
</feature>
<evidence type="ECO:0000259" key="3">
    <source>
        <dbReference type="Pfam" id="PF13240"/>
    </source>
</evidence>
<dbReference type="SUPFAM" id="SSF49464">
    <property type="entry name" value="Carboxypeptidase regulatory domain-like"/>
    <property type="match status" value="1"/>
</dbReference>
<protein>
    <recommendedName>
        <fullName evidence="3">Zinc-ribbon domain-containing protein</fullName>
    </recommendedName>
</protein>
<feature type="domain" description="Zinc-ribbon" evidence="3">
    <location>
        <begin position="2"/>
        <end position="22"/>
    </location>
</feature>
<accession>A0A2K4ZBX6</accession>